<keyword evidence="1" id="KW-0614">Plasmid</keyword>
<name>A0A189PG61_AERSS</name>
<protein>
    <submittedName>
        <fullName evidence="1">Uncharacterized protein</fullName>
    </submittedName>
</protein>
<evidence type="ECO:0000313" key="1">
    <source>
        <dbReference type="EMBL" id="ALL42162.1"/>
    </source>
</evidence>
<accession>A0A189PG61</accession>
<dbReference type="AlphaFoldDB" id="A0A189PG61"/>
<dbReference type="EMBL" id="KT033469">
    <property type="protein sequence ID" value="ALL42162.1"/>
    <property type="molecule type" value="Genomic_DNA"/>
</dbReference>
<sequence>MKVEAIVPTTQVVDILCDVCGSSTTTTIGTQEFGTLAARWGYGSQHDGAQYQVHLCETCFFEALANLRQAHRLQNLFAEDYQPADPDHFGRVEGNQELI</sequence>
<dbReference type="PATRIC" id="fig|29491.15.peg.116"/>
<dbReference type="RefSeq" id="WP_011899273.1">
    <property type="nucleotide sequence ID" value="NZ_JBANEX010000123.1"/>
</dbReference>
<dbReference type="OMA" id="EVHLCEP"/>
<geneLocation type="plasmid" evidence="1">
    <name>pAsa4b</name>
</geneLocation>
<proteinExistence type="predicted"/>
<organism evidence="1">
    <name type="scientific">Aeromonas salmonicida subsp. salmonicida</name>
    <dbReference type="NCBI Taxonomy" id="29491"/>
    <lineage>
        <taxon>Bacteria</taxon>
        <taxon>Pseudomonadati</taxon>
        <taxon>Pseudomonadota</taxon>
        <taxon>Gammaproteobacteria</taxon>
        <taxon>Aeromonadales</taxon>
        <taxon>Aeromonadaceae</taxon>
        <taxon>Aeromonas</taxon>
    </lineage>
</organism>
<reference evidence="1" key="1">
    <citation type="submission" date="2015-06" db="EMBL/GenBank/DDBJ databases">
        <title>Antimicrobial resistance-carrying plasmid pAsa4 variants found in Aeromonas salmonicida subsp. salmonicida: general architecture, construction blocks and gene elimination.</title>
        <authorList>
            <person name="Tanaka K.H."/>
            <person name="Vincent A.T."/>
            <person name="Trudel M.V."/>
            <person name="Paquet V.E."/>
            <person name="Frenette M."/>
            <person name="Charette S.J."/>
        </authorList>
    </citation>
    <scope>NUCLEOTIDE SEQUENCE</scope>
    <source>
        <strain evidence="1">01-B522</strain>
        <plasmid evidence="1">pAsa4b</plasmid>
    </source>
</reference>